<comment type="caution">
    <text evidence="1">The sequence shown here is derived from an EMBL/GenBank/DDBJ whole genome shotgun (WGS) entry which is preliminary data.</text>
</comment>
<protein>
    <submittedName>
        <fullName evidence="1">24776_t:CDS:1</fullName>
    </submittedName>
</protein>
<dbReference type="EMBL" id="CAJVPY010017936">
    <property type="protein sequence ID" value="CAG8764497.1"/>
    <property type="molecule type" value="Genomic_DNA"/>
</dbReference>
<gene>
    <name evidence="1" type="ORF">DERYTH_LOCUS18117</name>
</gene>
<organism evidence="1 2">
    <name type="scientific">Dentiscutata erythropus</name>
    <dbReference type="NCBI Taxonomy" id="1348616"/>
    <lineage>
        <taxon>Eukaryota</taxon>
        <taxon>Fungi</taxon>
        <taxon>Fungi incertae sedis</taxon>
        <taxon>Mucoromycota</taxon>
        <taxon>Glomeromycotina</taxon>
        <taxon>Glomeromycetes</taxon>
        <taxon>Diversisporales</taxon>
        <taxon>Gigasporaceae</taxon>
        <taxon>Dentiscutata</taxon>
    </lineage>
</organism>
<dbReference type="AlphaFoldDB" id="A0A9N9J5B1"/>
<name>A0A9N9J5B1_9GLOM</name>
<feature type="non-terminal residue" evidence="1">
    <location>
        <position position="1"/>
    </location>
</feature>
<dbReference type="OrthoDB" id="2397850at2759"/>
<dbReference type="Proteomes" id="UP000789405">
    <property type="component" value="Unassembled WGS sequence"/>
</dbReference>
<evidence type="ECO:0000313" key="1">
    <source>
        <dbReference type="EMBL" id="CAG8764497.1"/>
    </source>
</evidence>
<sequence length="76" mass="8600">LSPNTLARWAKEVAEISMQDNLPQFLNRFSLYGILVDKNTRGEKKYNFNLDRCSVSIVLLSVGEAINKNLLNPSQC</sequence>
<reference evidence="1" key="1">
    <citation type="submission" date="2021-06" db="EMBL/GenBank/DDBJ databases">
        <authorList>
            <person name="Kallberg Y."/>
            <person name="Tangrot J."/>
            <person name="Rosling A."/>
        </authorList>
    </citation>
    <scope>NUCLEOTIDE SEQUENCE</scope>
    <source>
        <strain evidence="1">MA453B</strain>
    </source>
</reference>
<proteinExistence type="predicted"/>
<evidence type="ECO:0000313" key="2">
    <source>
        <dbReference type="Proteomes" id="UP000789405"/>
    </source>
</evidence>
<accession>A0A9N9J5B1</accession>
<keyword evidence="2" id="KW-1185">Reference proteome</keyword>